<dbReference type="GO" id="GO:0000166">
    <property type="term" value="F:nucleotide binding"/>
    <property type="evidence" value="ECO:0007669"/>
    <property type="project" value="InterPro"/>
</dbReference>
<feature type="region of interest" description="Disordered" evidence="3">
    <location>
        <begin position="324"/>
        <end position="343"/>
    </location>
</feature>
<dbReference type="InterPro" id="IPR036291">
    <property type="entry name" value="NAD(P)-bd_dom_sf"/>
</dbReference>
<dbReference type="Pfam" id="PF22725">
    <property type="entry name" value="GFO_IDH_MocA_C3"/>
    <property type="match status" value="1"/>
</dbReference>
<accession>A0A6J4UDK3</accession>
<evidence type="ECO:0000259" key="4">
    <source>
        <dbReference type="Pfam" id="PF01408"/>
    </source>
</evidence>
<dbReference type="InterPro" id="IPR055170">
    <property type="entry name" value="GFO_IDH_MocA-like_dom"/>
</dbReference>
<dbReference type="Gene3D" id="3.30.360.10">
    <property type="entry name" value="Dihydrodipicolinate Reductase, domain 2"/>
    <property type="match status" value="1"/>
</dbReference>
<dbReference type="InterPro" id="IPR000683">
    <property type="entry name" value="Gfo/Idh/MocA-like_OxRdtase_N"/>
</dbReference>
<dbReference type="EC" id="1.1.1.18" evidence="6"/>
<name>A0A6J4UDK3_9BACT</name>
<feature type="domain" description="Gfo/Idh/MocA-like oxidoreductase N-terminal" evidence="4">
    <location>
        <begin position="5"/>
        <end position="124"/>
    </location>
</feature>
<evidence type="ECO:0000256" key="3">
    <source>
        <dbReference type="SAM" id="MobiDB-lite"/>
    </source>
</evidence>
<proteinExistence type="inferred from homology"/>
<evidence type="ECO:0000256" key="1">
    <source>
        <dbReference type="ARBA" id="ARBA00010928"/>
    </source>
</evidence>
<sequence length="343" mass="35837">MAERLRVGLIGAGRIGKGHARTLAAMPEVDLVAVADVNAESARAVAGEVGVGRWTTDPTETIADPAIDAVVIASSTDTHAALIVAAAKAGTHVFCEKPVALDLETTDVALAAVAAAGVGFQIGFQRRFDPAYAKAKALIADGALGAIETIRDAMRDPAPPPRAYAEASGGLYRDMTIHNFDCVRWLMGAEPEQLFAMGSALVDPSLAEIGEIDTSVVTMRFPGGALAVIDNGRRSGFGYDVRTEIFGSKGALLIGYREATPLLHLGADGVRTDHVHFFLERFACAYAEELRAFVAAVRAARPPDPGAADARAALTLAYAAEASRAEGRPVDPGRWTSAQVASS</sequence>
<reference evidence="6" key="1">
    <citation type="submission" date="2020-02" db="EMBL/GenBank/DDBJ databases">
        <authorList>
            <person name="Meier V. D."/>
        </authorList>
    </citation>
    <scope>NUCLEOTIDE SEQUENCE</scope>
    <source>
        <strain evidence="6">AVDCRST_MAG59</strain>
    </source>
</reference>
<dbReference type="Gene3D" id="3.40.50.720">
    <property type="entry name" value="NAD(P)-binding Rossmann-like Domain"/>
    <property type="match status" value="1"/>
</dbReference>
<keyword evidence="2 6" id="KW-0560">Oxidoreductase</keyword>
<protein>
    <submittedName>
        <fullName evidence="6">Myo-inositol 2-dehydrogenase</fullName>
        <ecNumber evidence="6">1.1.1.18</ecNumber>
    </submittedName>
</protein>
<dbReference type="AlphaFoldDB" id="A0A6J4UDK3"/>
<dbReference type="SUPFAM" id="SSF55347">
    <property type="entry name" value="Glyceraldehyde-3-phosphate dehydrogenase-like, C-terminal domain"/>
    <property type="match status" value="1"/>
</dbReference>
<dbReference type="SUPFAM" id="SSF51735">
    <property type="entry name" value="NAD(P)-binding Rossmann-fold domains"/>
    <property type="match status" value="1"/>
</dbReference>
<dbReference type="PANTHER" id="PTHR42840:SF3">
    <property type="entry name" value="BINDING ROSSMANN FOLD OXIDOREDUCTASE, PUTATIVE (AFU_ORTHOLOGUE AFUA_2G10240)-RELATED"/>
    <property type="match status" value="1"/>
</dbReference>
<dbReference type="EMBL" id="CADCWF010000089">
    <property type="protein sequence ID" value="CAA9547619.1"/>
    <property type="molecule type" value="Genomic_DNA"/>
</dbReference>
<organism evidence="6">
    <name type="scientific">uncultured Thermomicrobiales bacterium</name>
    <dbReference type="NCBI Taxonomy" id="1645740"/>
    <lineage>
        <taxon>Bacteria</taxon>
        <taxon>Pseudomonadati</taxon>
        <taxon>Thermomicrobiota</taxon>
        <taxon>Thermomicrobia</taxon>
        <taxon>Thermomicrobiales</taxon>
        <taxon>environmental samples</taxon>
    </lineage>
</organism>
<dbReference type="PANTHER" id="PTHR42840">
    <property type="entry name" value="NAD(P)-BINDING ROSSMANN-FOLD SUPERFAMILY PROTEIN-RELATED"/>
    <property type="match status" value="1"/>
</dbReference>
<feature type="domain" description="GFO/IDH/MocA-like oxidoreductase" evidence="5">
    <location>
        <begin position="132"/>
        <end position="252"/>
    </location>
</feature>
<gene>
    <name evidence="6" type="ORF">AVDCRST_MAG59-1471</name>
</gene>
<dbReference type="InterPro" id="IPR030827">
    <property type="entry name" value="Myo_inos_IolG"/>
</dbReference>
<evidence type="ECO:0000256" key="2">
    <source>
        <dbReference type="ARBA" id="ARBA00023002"/>
    </source>
</evidence>
<evidence type="ECO:0000313" key="6">
    <source>
        <dbReference type="EMBL" id="CAA9547619.1"/>
    </source>
</evidence>
<comment type="similarity">
    <text evidence="1">Belongs to the Gfo/Idh/MocA family.</text>
</comment>
<dbReference type="GO" id="GO:0050112">
    <property type="term" value="F:inositol 2-dehydrogenase (NAD+) activity"/>
    <property type="evidence" value="ECO:0007669"/>
    <property type="project" value="UniProtKB-EC"/>
</dbReference>
<dbReference type="Pfam" id="PF01408">
    <property type="entry name" value="GFO_IDH_MocA"/>
    <property type="match status" value="1"/>
</dbReference>
<evidence type="ECO:0000259" key="5">
    <source>
        <dbReference type="Pfam" id="PF22725"/>
    </source>
</evidence>
<dbReference type="NCBIfam" id="TIGR04380">
    <property type="entry name" value="myo_inos_iolG"/>
    <property type="match status" value="1"/>
</dbReference>